<dbReference type="SMART" id="SM00499">
    <property type="entry name" value="AAI"/>
    <property type="match status" value="1"/>
</dbReference>
<feature type="domain" description="Bifunctional inhibitor/plant lipid transfer protein/seed storage helical" evidence="5">
    <location>
        <begin position="32"/>
        <end position="97"/>
    </location>
</feature>
<reference evidence="6 7" key="1">
    <citation type="journal article" date="2019" name="G3 (Bethesda)">
        <title>Sequencing of a Wild Apple (Malus baccata) Genome Unravels the Differences Between Cultivated and Wild Apple Species Regarding Disease Resistance and Cold Tolerance.</title>
        <authorList>
            <person name="Chen X."/>
        </authorList>
    </citation>
    <scope>NUCLEOTIDE SEQUENCE [LARGE SCALE GENOMIC DNA]</scope>
    <source>
        <strain evidence="7">cv. Shandingzi</strain>
        <tissue evidence="6">Leaves</tissue>
    </source>
</reference>
<keyword evidence="7" id="KW-1185">Reference proteome</keyword>
<dbReference type="GO" id="GO:0006869">
    <property type="term" value="P:lipid transport"/>
    <property type="evidence" value="ECO:0007669"/>
    <property type="project" value="InterPro"/>
</dbReference>
<evidence type="ECO:0000313" key="6">
    <source>
        <dbReference type="EMBL" id="TQD96083.1"/>
    </source>
</evidence>
<dbReference type="CDD" id="cd01959">
    <property type="entry name" value="nsLTP2"/>
    <property type="match status" value="1"/>
</dbReference>
<dbReference type="Pfam" id="PF00234">
    <property type="entry name" value="Tryp_alpha_amyl"/>
    <property type="match status" value="1"/>
</dbReference>
<dbReference type="PANTHER" id="PTHR33214">
    <property type="entry name" value="BIFUNCTIONAL INHIBITOR/LIPID-TRANSFER PROTEIN/SEED STORAGE 2S ALBUMIN SUPERFAMILY PROTEIN"/>
    <property type="match status" value="1"/>
</dbReference>
<accession>A0A540MBG3</accession>
<dbReference type="Gene3D" id="1.10.110.10">
    <property type="entry name" value="Plant lipid-transfer and hydrophobic proteins"/>
    <property type="match status" value="1"/>
</dbReference>
<name>A0A540MBG3_MALBA</name>
<sequence>MKLSSGSLVFCLMVAVVVALCDKVKTTEAVTCSPLELSPCLEAIRSGTPPSATCCKKLKEQQPCLCEYIKNPAFKPYINNPNAKKVAAACGIPFPQC</sequence>
<gene>
    <name evidence="6" type="ORF">C1H46_018319</name>
</gene>
<dbReference type="EMBL" id="VIEB01000300">
    <property type="protein sequence ID" value="TQD96083.1"/>
    <property type="molecule type" value="Genomic_DNA"/>
</dbReference>
<keyword evidence="3" id="KW-0446">Lipid-binding</keyword>
<feature type="signal peptide" evidence="4">
    <location>
        <begin position="1"/>
        <end position="19"/>
    </location>
</feature>
<evidence type="ECO:0000256" key="3">
    <source>
        <dbReference type="ARBA" id="ARBA00023121"/>
    </source>
</evidence>
<evidence type="ECO:0000313" key="7">
    <source>
        <dbReference type="Proteomes" id="UP000315295"/>
    </source>
</evidence>
<dbReference type="STRING" id="106549.A0A540MBG3"/>
<protein>
    <recommendedName>
        <fullName evidence="5">Bifunctional inhibitor/plant lipid transfer protein/seed storage helical domain-containing protein</fullName>
    </recommendedName>
</protein>
<dbReference type="InterPro" id="IPR036312">
    <property type="entry name" value="Bifun_inhib/LTP/seed_sf"/>
</dbReference>
<dbReference type="InterPro" id="IPR033872">
    <property type="entry name" value="nsLTP2"/>
</dbReference>
<evidence type="ECO:0000256" key="4">
    <source>
        <dbReference type="SAM" id="SignalP"/>
    </source>
</evidence>
<dbReference type="PANTHER" id="PTHR33214:SF69">
    <property type="entry name" value="BIFUNCTIONAL INHIBITOR_LIPID-TRANSFER PROTEIN_SEED STORAGE 2S ALBUMIN SUPERFAMILY PROTEIN"/>
    <property type="match status" value="1"/>
</dbReference>
<evidence type="ECO:0000259" key="5">
    <source>
        <dbReference type="SMART" id="SM00499"/>
    </source>
</evidence>
<organism evidence="6 7">
    <name type="scientific">Malus baccata</name>
    <name type="common">Siberian crab apple</name>
    <name type="synonym">Pyrus baccata</name>
    <dbReference type="NCBI Taxonomy" id="106549"/>
    <lineage>
        <taxon>Eukaryota</taxon>
        <taxon>Viridiplantae</taxon>
        <taxon>Streptophyta</taxon>
        <taxon>Embryophyta</taxon>
        <taxon>Tracheophyta</taxon>
        <taxon>Spermatophyta</taxon>
        <taxon>Magnoliopsida</taxon>
        <taxon>eudicotyledons</taxon>
        <taxon>Gunneridae</taxon>
        <taxon>Pentapetalae</taxon>
        <taxon>rosids</taxon>
        <taxon>fabids</taxon>
        <taxon>Rosales</taxon>
        <taxon>Rosaceae</taxon>
        <taxon>Amygdaloideae</taxon>
        <taxon>Maleae</taxon>
        <taxon>Malus</taxon>
    </lineage>
</organism>
<evidence type="ECO:0000256" key="1">
    <source>
        <dbReference type="ARBA" id="ARBA00003211"/>
    </source>
</evidence>
<dbReference type="GO" id="GO:0008289">
    <property type="term" value="F:lipid binding"/>
    <property type="evidence" value="ECO:0007669"/>
    <property type="project" value="UniProtKB-KW"/>
</dbReference>
<keyword evidence="2" id="KW-0813">Transport</keyword>
<comment type="function">
    <text evidence="1">Plant non-specific lipid-transfer proteins transfer phospholipids as well as galactolipids across membranes. May play a role in wax or cutin deposition in the cell walls of expanding epidermal cells and certain secretory tissues.</text>
</comment>
<dbReference type="AlphaFoldDB" id="A0A540MBG3"/>
<proteinExistence type="predicted"/>
<dbReference type="SUPFAM" id="SSF47699">
    <property type="entry name" value="Bifunctional inhibitor/lipid-transfer protein/seed storage 2S albumin"/>
    <property type="match status" value="1"/>
</dbReference>
<feature type="chain" id="PRO_5021968229" description="Bifunctional inhibitor/plant lipid transfer protein/seed storage helical domain-containing protein" evidence="4">
    <location>
        <begin position="20"/>
        <end position="97"/>
    </location>
</feature>
<comment type="caution">
    <text evidence="6">The sequence shown here is derived from an EMBL/GenBank/DDBJ whole genome shotgun (WGS) entry which is preliminary data.</text>
</comment>
<dbReference type="Proteomes" id="UP000315295">
    <property type="component" value="Unassembled WGS sequence"/>
</dbReference>
<keyword evidence="4" id="KW-0732">Signal</keyword>
<evidence type="ECO:0000256" key="2">
    <source>
        <dbReference type="ARBA" id="ARBA00022448"/>
    </source>
</evidence>
<dbReference type="InterPro" id="IPR016140">
    <property type="entry name" value="Bifunc_inhib/LTP/seed_store"/>
</dbReference>